<evidence type="ECO:0000256" key="5">
    <source>
        <dbReference type="ARBA" id="ARBA00022989"/>
    </source>
</evidence>
<dbReference type="InterPro" id="IPR000917">
    <property type="entry name" value="Sulfatase_N"/>
</dbReference>
<accession>S3C6X6</accession>
<evidence type="ECO:0000313" key="9">
    <source>
        <dbReference type="EMBL" id="EPE01973.1"/>
    </source>
</evidence>
<dbReference type="PANTHER" id="PTHR30443:SF0">
    <property type="entry name" value="PHOSPHOETHANOLAMINE TRANSFERASE EPTA"/>
    <property type="match status" value="1"/>
</dbReference>
<dbReference type="Gene3D" id="3.40.720.10">
    <property type="entry name" value="Alkaline Phosphatase, subunit A"/>
    <property type="match status" value="1"/>
</dbReference>
<organism evidence="9 10">
    <name type="scientific">Sutterella wadsworthensis HGA0223</name>
    <dbReference type="NCBI Taxonomy" id="1203554"/>
    <lineage>
        <taxon>Bacteria</taxon>
        <taxon>Pseudomonadati</taxon>
        <taxon>Pseudomonadota</taxon>
        <taxon>Betaproteobacteria</taxon>
        <taxon>Burkholderiales</taxon>
        <taxon>Sutterellaceae</taxon>
        <taxon>Sutterella</taxon>
    </lineage>
</organism>
<keyword evidence="3" id="KW-0808">Transferase</keyword>
<keyword evidence="6 7" id="KW-0472">Membrane</keyword>
<feature type="transmembrane region" description="Helical" evidence="7">
    <location>
        <begin position="6"/>
        <end position="23"/>
    </location>
</feature>
<feature type="transmembrane region" description="Helical" evidence="7">
    <location>
        <begin position="80"/>
        <end position="101"/>
    </location>
</feature>
<dbReference type="RefSeq" id="WP_016473647.1">
    <property type="nucleotide sequence ID" value="NZ_KE150480.1"/>
</dbReference>
<evidence type="ECO:0000313" key="10">
    <source>
        <dbReference type="Proteomes" id="UP000014400"/>
    </source>
</evidence>
<evidence type="ECO:0000256" key="7">
    <source>
        <dbReference type="SAM" id="Phobius"/>
    </source>
</evidence>
<comment type="subcellular location">
    <subcellularLocation>
        <location evidence="1">Cell membrane</location>
        <topology evidence="1">Multi-pass membrane protein</topology>
    </subcellularLocation>
</comment>
<name>S3C6X6_9BURK</name>
<keyword evidence="4 7" id="KW-0812">Transmembrane</keyword>
<dbReference type="AlphaFoldDB" id="S3C6X6"/>
<dbReference type="PATRIC" id="fig|1203554.3.peg.196"/>
<evidence type="ECO:0000259" key="8">
    <source>
        <dbReference type="Pfam" id="PF00884"/>
    </source>
</evidence>
<dbReference type="SUPFAM" id="SSF53649">
    <property type="entry name" value="Alkaline phosphatase-like"/>
    <property type="match status" value="1"/>
</dbReference>
<evidence type="ECO:0000256" key="2">
    <source>
        <dbReference type="ARBA" id="ARBA00022475"/>
    </source>
</evidence>
<keyword evidence="2" id="KW-1003">Cell membrane</keyword>
<dbReference type="Pfam" id="PF00884">
    <property type="entry name" value="Sulfatase"/>
    <property type="match status" value="1"/>
</dbReference>
<comment type="caution">
    <text evidence="9">The sequence shown here is derived from an EMBL/GenBank/DDBJ whole genome shotgun (WGS) entry which is preliminary data.</text>
</comment>
<dbReference type="CDD" id="cd16017">
    <property type="entry name" value="LptA"/>
    <property type="match status" value="1"/>
</dbReference>
<dbReference type="HOGENOM" id="CLU_036697_1_0_4"/>
<dbReference type="InterPro" id="IPR017850">
    <property type="entry name" value="Alkaline_phosphatase_core_sf"/>
</dbReference>
<keyword evidence="5 7" id="KW-1133">Transmembrane helix</keyword>
<evidence type="ECO:0000256" key="1">
    <source>
        <dbReference type="ARBA" id="ARBA00004651"/>
    </source>
</evidence>
<dbReference type="InterPro" id="IPR040423">
    <property type="entry name" value="PEA_transferase"/>
</dbReference>
<gene>
    <name evidence="9" type="ORF">HMPREF1476_00208</name>
</gene>
<dbReference type="PANTHER" id="PTHR30443">
    <property type="entry name" value="INNER MEMBRANE PROTEIN"/>
    <property type="match status" value="1"/>
</dbReference>
<evidence type="ECO:0000256" key="3">
    <source>
        <dbReference type="ARBA" id="ARBA00022679"/>
    </source>
</evidence>
<sequence>MTAKNLAEEFFFILTFISIFAFAKFTVTRVIVATFFFLCCTANNIHYAIYQSWINAVNYYLSFIELSEVTNAIPSYVDKALIPFIWSIVDTCIFCSAALIIKGKRKLIACDLLFFIAIAIISIRSINTRQEQGISPKDIYGRVKSNFFVTGYLLGRTIPTSLLNLSSVPIYFQSAPISSAPPKVKNVVLLMGESATSKHWSSFGYKRKTTPYIDQLKSEVLGASLFLTECRSAGMMTAVSLPYFINSIPKPNGLNQIVSGRTNLLRLAQAQNMETFWFTAQPESEMNIINLIGKAYIDHLTYPSTLTGGGVKEIARDDVLIDQLKNIDFNSSNAKFIVLHQRGSHVPYGKLLTNEELIFGTDNANNMYDNTIIHTDHIIQKILTYLKSLKSKDWIFIHTSDHGQFVKGEIANQGMANNEDSYTVPLVIYSENRKHIELAAQDIQAPAVPYQYQLAVYIMHLMGYDEVPSDKGAVGYVTGNLITGDAGYLKFEGSSEPEFIKP</sequence>
<dbReference type="eggNOG" id="COG2194">
    <property type="taxonomic scope" value="Bacteria"/>
</dbReference>
<evidence type="ECO:0000256" key="4">
    <source>
        <dbReference type="ARBA" id="ARBA00022692"/>
    </source>
</evidence>
<dbReference type="GO" id="GO:0016776">
    <property type="term" value="F:phosphotransferase activity, phosphate group as acceptor"/>
    <property type="evidence" value="ECO:0007669"/>
    <property type="project" value="TreeGrafter"/>
</dbReference>
<dbReference type="InterPro" id="IPR058130">
    <property type="entry name" value="PEA_transf_C"/>
</dbReference>
<keyword evidence="10" id="KW-1185">Reference proteome</keyword>
<evidence type="ECO:0000256" key="6">
    <source>
        <dbReference type="ARBA" id="ARBA00023136"/>
    </source>
</evidence>
<feature type="transmembrane region" description="Helical" evidence="7">
    <location>
        <begin position="108"/>
        <end position="126"/>
    </location>
</feature>
<feature type="domain" description="Sulfatase N-terminal" evidence="8">
    <location>
        <begin position="185"/>
        <end position="443"/>
    </location>
</feature>
<dbReference type="STRING" id="1203554.HMPREF1476_00208"/>
<dbReference type="EMBL" id="ATCF01000004">
    <property type="protein sequence ID" value="EPE01973.1"/>
    <property type="molecule type" value="Genomic_DNA"/>
</dbReference>
<reference evidence="9 10" key="1">
    <citation type="submission" date="2013-04" db="EMBL/GenBank/DDBJ databases">
        <title>The Genome Sequence of Sutterella wadsworthensis HGA0223.</title>
        <authorList>
            <consortium name="The Broad Institute Genomics Platform"/>
            <person name="Earl A."/>
            <person name="Ward D."/>
            <person name="Feldgarden M."/>
            <person name="Gevers D."/>
            <person name="Schmidt T.M."/>
            <person name="Dover J."/>
            <person name="Dai D."/>
            <person name="Walker B."/>
            <person name="Young S."/>
            <person name="Zeng Q."/>
            <person name="Gargeya S."/>
            <person name="Fitzgerald M."/>
            <person name="Haas B."/>
            <person name="Abouelleil A."/>
            <person name="Allen A.W."/>
            <person name="Alvarado L."/>
            <person name="Arachchi H.M."/>
            <person name="Berlin A.M."/>
            <person name="Chapman S.B."/>
            <person name="Gainer-Dewar J."/>
            <person name="Goldberg J."/>
            <person name="Griggs A."/>
            <person name="Gujja S."/>
            <person name="Hansen M."/>
            <person name="Howarth C."/>
            <person name="Imamovic A."/>
            <person name="Ireland A."/>
            <person name="Larimer J."/>
            <person name="McCowan C."/>
            <person name="Murphy C."/>
            <person name="Pearson M."/>
            <person name="Poon T.W."/>
            <person name="Priest M."/>
            <person name="Roberts A."/>
            <person name="Saif S."/>
            <person name="Shea T."/>
            <person name="Sisk P."/>
            <person name="Sykes S."/>
            <person name="Wortman J."/>
            <person name="Nusbaum C."/>
            <person name="Birren B."/>
        </authorList>
    </citation>
    <scope>NUCLEOTIDE SEQUENCE [LARGE SCALE GENOMIC DNA]</scope>
    <source>
        <strain evidence="9 10">HGA0223</strain>
    </source>
</reference>
<dbReference type="Proteomes" id="UP000014400">
    <property type="component" value="Unassembled WGS sequence"/>
</dbReference>
<dbReference type="GO" id="GO:0009244">
    <property type="term" value="P:lipopolysaccharide core region biosynthetic process"/>
    <property type="evidence" value="ECO:0007669"/>
    <property type="project" value="TreeGrafter"/>
</dbReference>
<proteinExistence type="predicted"/>
<protein>
    <recommendedName>
        <fullName evidence="8">Sulfatase N-terminal domain-containing protein</fullName>
    </recommendedName>
</protein>
<dbReference type="GO" id="GO:0005886">
    <property type="term" value="C:plasma membrane"/>
    <property type="evidence" value="ECO:0007669"/>
    <property type="project" value="UniProtKB-SubCell"/>
</dbReference>